<dbReference type="EMBL" id="JACIET010000001">
    <property type="protein sequence ID" value="MBB4011108.1"/>
    <property type="molecule type" value="Genomic_DNA"/>
</dbReference>
<organism evidence="4 5">
    <name type="scientific">Niveibacterium umoris</name>
    <dbReference type="NCBI Taxonomy" id="1193620"/>
    <lineage>
        <taxon>Bacteria</taxon>
        <taxon>Pseudomonadati</taxon>
        <taxon>Pseudomonadota</taxon>
        <taxon>Betaproteobacteria</taxon>
        <taxon>Rhodocyclales</taxon>
        <taxon>Rhodocyclaceae</taxon>
        <taxon>Niveibacterium</taxon>
    </lineage>
</organism>
<reference evidence="4 5" key="1">
    <citation type="submission" date="2020-08" db="EMBL/GenBank/DDBJ databases">
        <title>Genomic Encyclopedia of Type Strains, Phase IV (KMG-IV): sequencing the most valuable type-strain genomes for metagenomic binning, comparative biology and taxonomic classification.</title>
        <authorList>
            <person name="Goeker M."/>
        </authorList>
    </citation>
    <scope>NUCLEOTIDE SEQUENCE [LARGE SCALE GENOMIC DNA]</scope>
    <source>
        <strain evidence="4 5">DSM 106739</strain>
    </source>
</reference>
<keyword evidence="1 4" id="KW-0808">Transferase</keyword>
<dbReference type="PANTHER" id="PTHR36837:SF5">
    <property type="entry name" value="POLY-3-HYDROXYBUTYRATE SYNTHASE"/>
    <property type="match status" value="1"/>
</dbReference>
<dbReference type="AlphaFoldDB" id="A0A840BHI3"/>
<evidence type="ECO:0000259" key="3">
    <source>
        <dbReference type="Pfam" id="PF07167"/>
    </source>
</evidence>
<evidence type="ECO:0000313" key="5">
    <source>
        <dbReference type="Proteomes" id="UP000561045"/>
    </source>
</evidence>
<dbReference type="InterPro" id="IPR010941">
    <property type="entry name" value="PhaC_N"/>
</dbReference>
<dbReference type="InterPro" id="IPR051321">
    <property type="entry name" value="PHA/PHB_synthase"/>
</dbReference>
<dbReference type="Proteomes" id="UP000561045">
    <property type="component" value="Unassembled WGS sequence"/>
</dbReference>
<dbReference type="PANTHER" id="PTHR36837">
    <property type="entry name" value="POLY(3-HYDROXYALKANOATE) POLYMERASE SUBUNIT PHAC"/>
    <property type="match status" value="1"/>
</dbReference>
<dbReference type="InterPro" id="IPR029058">
    <property type="entry name" value="AB_hydrolase_fold"/>
</dbReference>
<dbReference type="EC" id="2.3.1.-" evidence="4"/>
<dbReference type="Pfam" id="PF07167">
    <property type="entry name" value="PhaC_N"/>
    <property type="match status" value="1"/>
</dbReference>
<evidence type="ECO:0000313" key="4">
    <source>
        <dbReference type="EMBL" id="MBB4011108.1"/>
    </source>
</evidence>
<comment type="caution">
    <text evidence="4">The sequence shown here is derived from an EMBL/GenBank/DDBJ whole genome shotgun (WGS) entry which is preliminary data.</text>
</comment>
<accession>A0A840BHI3</accession>
<feature type="domain" description="Poly-beta-hydroxybutyrate polymerase N-terminal" evidence="3">
    <location>
        <begin position="72"/>
        <end position="239"/>
    </location>
</feature>
<dbReference type="Gene3D" id="3.40.50.1820">
    <property type="entry name" value="alpha/beta hydrolase"/>
    <property type="match status" value="1"/>
</dbReference>
<evidence type="ECO:0000256" key="1">
    <source>
        <dbReference type="ARBA" id="ARBA00022679"/>
    </source>
</evidence>
<protein>
    <submittedName>
        <fullName evidence="4">Polyhydroxyalkanoate synthase</fullName>
        <ecNumber evidence="4">2.3.1.-</ecNumber>
    </submittedName>
</protein>
<gene>
    <name evidence="4" type="ORF">GGR36_000416</name>
</gene>
<dbReference type="GO" id="GO:0042619">
    <property type="term" value="P:poly-hydroxybutyrate biosynthetic process"/>
    <property type="evidence" value="ECO:0007669"/>
    <property type="project" value="InterPro"/>
</dbReference>
<sequence>MGTVREQVSASVDPLGVVAPVMHAQAAWWLHPLELADRMTRFSTEAWALSCNTLARAAGAKTQDVVKPQPDDTRFTDPVWSENPSWNALKQWYLLFTRHAQDSLYATPGLSGTERRRAAFWWRQWLNAVAPTNFLWLNPVAQRAAVASQGATLKAGWQNFMEDLRAGDIRMADPSDFKVGRNLGQTPGAVVARTRLVEVIHYTPTAQAVHRMPVVIITPWINKFYILDLTSRKSLVRYLRDAGFDVYITSWKNPDAKMRDVRFDDYLLEGIDATIQTARTLSGSDKVHAVGYCIGGTGLSMYMAWANRRYAPEAMPVAHWTLFTTLVDFAKPGDVEVFIDEGSVRYLTRAMEQRGYLDGRDMATSFRLLRSNPLIWQYVVQGYLMGEKPPAFDVLYWNMDTTRMPYAMHAWYLRELYLQNKLIEPDALSVAGESIDLGRINQPLYAVAAEDDHIAPWRQAFRVMNFVRGEKRFVLSSSGHILGIVNPPVQPPKREYWIATAHRTDSAHAWRERAEHLAGSWWEDWTAWLGERCGEQVAPPPLATAAYPELAAAPGEYVLER</sequence>
<proteinExistence type="predicted"/>
<keyword evidence="2 4" id="KW-0012">Acyltransferase</keyword>
<evidence type="ECO:0000256" key="2">
    <source>
        <dbReference type="ARBA" id="ARBA00023315"/>
    </source>
</evidence>
<dbReference type="GO" id="GO:0016746">
    <property type="term" value="F:acyltransferase activity"/>
    <property type="evidence" value="ECO:0007669"/>
    <property type="project" value="UniProtKB-KW"/>
</dbReference>
<keyword evidence="5" id="KW-1185">Reference proteome</keyword>
<name>A0A840BHI3_9RHOO</name>
<dbReference type="SUPFAM" id="SSF53474">
    <property type="entry name" value="alpha/beta-Hydrolases"/>
    <property type="match status" value="1"/>
</dbReference>